<name>A0A0G0HF38_9BACT</name>
<dbReference type="Proteomes" id="UP000034591">
    <property type="component" value="Unassembled WGS sequence"/>
</dbReference>
<dbReference type="EMBL" id="LBTI01000027">
    <property type="protein sequence ID" value="KKQ37135.1"/>
    <property type="molecule type" value="Genomic_DNA"/>
</dbReference>
<organism evidence="1 2">
    <name type="scientific">Candidatus Woesebacteria bacterium GW2011_GWA1_37_7</name>
    <dbReference type="NCBI Taxonomy" id="1618545"/>
    <lineage>
        <taxon>Bacteria</taxon>
        <taxon>Candidatus Woeseibacteriota</taxon>
    </lineage>
</organism>
<evidence type="ECO:0000313" key="1">
    <source>
        <dbReference type="EMBL" id="KKQ37135.1"/>
    </source>
</evidence>
<sequence length="132" mass="15018">MEGLFTDQFSVFPHGSLLMLMATSLKSQAILFKHGITGSDDPQRRVNQIEKEAVNLSIRHNVTFPIIRELGFSTMDQNQCSGKCFDPSGSFSERTRLENLRTFNGLHVPIDKNELDRTFTHLSTIIKSWQSM</sequence>
<evidence type="ECO:0000313" key="2">
    <source>
        <dbReference type="Proteomes" id="UP000034591"/>
    </source>
</evidence>
<comment type="caution">
    <text evidence="1">The sequence shown here is derived from an EMBL/GenBank/DDBJ whole genome shotgun (WGS) entry which is preliminary data.</text>
</comment>
<proteinExistence type="predicted"/>
<protein>
    <submittedName>
        <fullName evidence="1">Uncharacterized protein</fullName>
    </submittedName>
</protein>
<reference evidence="1 2" key="1">
    <citation type="journal article" date="2015" name="Nature">
        <title>rRNA introns, odd ribosomes, and small enigmatic genomes across a large radiation of phyla.</title>
        <authorList>
            <person name="Brown C.T."/>
            <person name="Hug L.A."/>
            <person name="Thomas B.C."/>
            <person name="Sharon I."/>
            <person name="Castelle C.J."/>
            <person name="Singh A."/>
            <person name="Wilkins M.J."/>
            <person name="Williams K.H."/>
            <person name="Banfield J.F."/>
        </authorList>
    </citation>
    <scope>NUCLEOTIDE SEQUENCE [LARGE SCALE GENOMIC DNA]</scope>
</reference>
<accession>A0A0G0HF38</accession>
<dbReference type="STRING" id="1618545.US53_C0027G0015"/>
<gene>
    <name evidence="1" type="ORF">US53_C0027G0015</name>
</gene>
<dbReference type="AlphaFoldDB" id="A0A0G0HF38"/>